<reference evidence="2" key="1">
    <citation type="submission" date="2019-04" db="EMBL/GenBank/DDBJ databases">
        <authorList>
            <person name="Melise S."/>
            <person name="Noan J."/>
            <person name="Okalmin O."/>
        </authorList>
    </citation>
    <scope>NUCLEOTIDE SEQUENCE</scope>
    <source>
        <strain evidence="2">FN9</strain>
    </source>
</reference>
<sequence length="204" mass="23852">MESMTANEVLKETLELHDQVSILRDDLYEMAPFEVIHSMNDNEKSQEVHNIHTFEGVMHRYQDQQTARLYNAARLINLYLLQLIFSALKQGSEIESSCQYPNTDCIFPEARDWTMEKVLLESAELVRDILASVPYYLDLLESQNSIEARYLIWPLTSVVSLDVCPPLARHCIKDRLMVLGFKYNMRQAIEVAKMLDQRDHIQNW</sequence>
<dbReference type="PANTHER" id="PTHR38791">
    <property type="entry name" value="ZN(II)2CYS6 TRANSCRIPTION FACTOR (EUROFUNG)-RELATED-RELATED"/>
    <property type="match status" value="1"/>
</dbReference>
<dbReference type="Proteomes" id="UP000746612">
    <property type="component" value="Unassembled WGS sequence"/>
</dbReference>
<evidence type="ECO:0000313" key="3">
    <source>
        <dbReference type="Proteomes" id="UP000746612"/>
    </source>
</evidence>
<dbReference type="AlphaFoldDB" id="A0A4V6J9F3"/>
<proteinExistence type="predicted"/>
<organism evidence="1 3">
    <name type="scientific">Gibberella zeae</name>
    <name type="common">Wheat head blight fungus</name>
    <name type="synonym">Fusarium graminearum</name>
    <dbReference type="NCBI Taxonomy" id="5518"/>
    <lineage>
        <taxon>Eukaryota</taxon>
        <taxon>Fungi</taxon>
        <taxon>Dikarya</taxon>
        <taxon>Ascomycota</taxon>
        <taxon>Pezizomycotina</taxon>
        <taxon>Sordariomycetes</taxon>
        <taxon>Hypocreomycetidae</taxon>
        <taxon>Hypocreales</taxon>
        <taxon>Nectriaceae</taxon>
        <taxon>Fusarium</taxon>
    </lineage>
</organism>
<name>A0A4V6J9F3_GIBZA</name>
<protein>
    <submittedName>
        <fullName evidence="1">Uncharacterized protein</fullName>
    </submittedName>
</protein>
<dbReference type="EMBL" id="CAAKMV010000185">
    <property type="protein sequence ID" value="VIO63973.1"/>
    <property type="molecule type" value="Genomic_DNA"/>
</dbReference>
<dbReference type="InterPro" id="IPR053175">
    <property type="entry name" value="DHMBA_Reg_Transcription_Factor"/>
</dbReference>
<evidence type="ECO:0000313" key="2">
    <source>
        <dbReference type="EMBL" id="VIO63973.1"/>
    </source>
</evidence>
<reference evidence="1" key="2">
    <citation type="submission" date="2021-03" db="EMBL/GenBank/DDBJ databases">
        <authorList>
            <person name="Alouane T."/>
            <person name="Langin T."/>
            <person name="Bonhomme L."/>
        </authorList>
    </citation>
    <scope>NUCLEOTIDE SEQUENCE</scope>
    <source>
        <strain evidence="1">MDC_Fg202</strain>
    </source>
</reference>
<dbReference type="EMBL" id="CAJPIJ010000184">
    <property type="protein sequence ID" value="CAG2006304.1"/>
    <property type="molecule type" value="Genomic_DNA"/>
</dbReference>
<gene>
    <name evidence="2" type="ORF">FUG_LOCUS542111</name>
    <name evidence="1" type="ORF">MDCFG202_LOCUS518643</name>
</gene>
<accession>A0A4V6J9F3</accession>
<evidence type="ECO:0000313" key="1">
    <source>
        <dbReference type="EMBL" id="CAG2006304.1"/>
    </source>
</evidence>